<keyword evidence="2" id="KW-0479">Metal-binding</keyword>
<dbReference type="GO" id="GO:0016846">
    <property type="term" value="F:carbon-sulfur lyase activity"/>
    <property type="evidence" value="ECO:0007669"/>
    <property type="project" value="InterPro"/>
</dbReference>
<dbReference type="OrthoDB" id="5290969at2759"/>
<dbReference type="Proteomes" id="UP000011096">
    <property type="component" value="Unassembled WGS sequence"/>
</dbReference>
<evidence type="ECO:0000256" key="2">
    <source>
        <dbReference type="ARBA" id="ARBA00022723"/>
    </source>
</evidence>
<dbReference type="InParanoid" id="A0A7J6IM04"/>
<dbReference type="SUPFAM" id="SSF51316">
    <property type="entry name" value="Mss4-like"/>
    <property type="match status" value="1"/>
</dbReference>
<comment type="caution">
    <text evidence="7">The sequence shown here is derived from an EMBL/GenBank/DDBJ whole genome shotgun (WGS) entry which is preliminary data.</text>
</comment>
<gene>
    <name evidence="7" type="ORF">CGGC5_v013931</name>
</gene>
<dbReference type="AlphaFoldDB" id="A0A7J6IM04"/>
<dbReference type="Gene3D" id="3.90.1590.10">
    <property type="entry name" value="glutathione-dependent formaldehyde- activating enzyme (gfa)"/>
    <property type="match status" value="1"/>
</dbReference>
<proteinExistence type="inferred from homology"/>
<dbReference type="PROSITE" id="PS51891">
    <property type="entry name" value="CENP_V_GFA"/>
    <property type="match status" value="1"/>
</dbReference>
<reference evidence="7 8" key="1">
    <citation type="submission" date="2012-08" db="EMBL/GenBank/DDBJ databases">
        <authorList>
            <person name="Gan P.H.P."/>
            <person name="Ikeda K."/>
            <person name="Irieda H."/>
            <person name="Narusaka M."/>
            <person name="O'Connell R.J."/>
            <person name="Narusaka Y."/>
            <person name="Takano Y."/>
            <person name="Kubo Y."/>
            <person name="Shirasu K."/>
        </authorList>
    </citation>
    <scope>NUCLEOTIDE SEQUENCE [LARGE SCALE GENOMIC DNA]</scope>
    <source>
        <strain evidence="7 8">Nara gc5</strain>
    </source>
</reference>
<feature type="region of interest" description="Disordered" evidence="5">
    <location>
        <begin position="129"/>
        <end position="150"/>
    </location>
</feature>
<keyword evidence="3" id="KW-0862">Zinc</keyword>
<evidence type="ECO:0000256" key="5">
    <source>
        <dbReference type="SAM" id="MobiDB-lite"/>
    </source>
</evidence>
<keyword evidence="8" id="KW-1185">Reference proteome</keyword>
<dbReference type="GO" id="GO:0046872">
    <property type="term" value="F:metal ion binding"/>
    <property type="evidence" value="ECO:0007669"/>
    <property type="project" value="UniProtKB-KW"/>
</dbReference>
<feature type="domain" description="CENP-V/GFA" evidence="6">
    <location>
        <begin position="1"/>
        <end position="120"/>
    </location>
</feature>
<protein>
    <recommendedName>
        <fullName evidence="6">CENP-V/GFA domain-containing protein</fullName>
    </recommendedName>
</protein>
<accession>A0A7J6IM04</accession>
<reference evidence="7 8" key="2">
    <citation type="submission" date="2020-04" db="EMBL/GenBank/DDBJ databases">
        <title>Genome sequencing and assembly of multiple isolates from the Colletotrichum gloeosporioides species complex.</title>
        <authorList>
            <person name="Gan P."/>
            <person name="Shirasu K."/>
        </authorList>
    </citation>
    <scope>NUCLEOTIDE SEQUENCE [LARGE SCALE GENOMIC DNA]</scope>
    <source>
        <strain evidence="7 8">Nara gc5</strain>
    </source>
</reference>
<keyword evidence="4" id="KW-0456">Lyase</keyword>
<evidence type="ECO:0000259" key="6">
    <source>
        <dbReference type="PROSITE" id="PS51891"/>
    </source>
</evidence>
<evidence type="ECO:0000313" key="7">
    <source>
        <dbReference type="EMBL" id="KAF4477790.1"/>
    </source>
</evidence>
<organism evidence="7 8">
    <name type="scientific">Colletotrichum fructicola (strain Nara gc5)</name>
    <name type="common">Anthracnose fungus</name>
    <name type="synonym">Colletotrichum gloeosporioides (strain Nara gc5)</name>
    <dbReference type="NCBI Taxonomy" id="1213859"/>
    <lineage>
        <taxon>Eukaryota</taxon>
        <taxon>Fungi</taxon>
        <taxon>Dikarya</taxon>
        <taxon>Ascomycota</taxon>
        <taxon>Pezizomycotina</taxon>
        <taxon>Sordariomycetes</taxon>
        <taxon>Hypocreomycetidae</taxon>
        <taxon>Glomerellales</taxon>
        <taxon>Glomerellaceae</taxon>
        <taxon>Colletotrichum</taxon>
        <taxon>Colletotrichum gloeosporioides species complex</taxon>
    </lineage>
</organism>
<dbReference type="EMBL" id="ANPB02000008">
    <property type="protein sequence ID" value="KAF4477790.1"/>
    <property type="molecule type" value="Genomic_DNA"/>
</dbReference>
<evidence type="ECO:0000256" key="1">
    <source>
        <dbReference type="ARBA" id="ARBA00005495"/>
    </source>
</evidence>
<evidence type="ECO:0000256" key="4">
    <source>
        <dbReference type="ARBA" id="ARBA00023239"/>
    </source>
</evidence>
<dbReference type="Pfam" id="PF04828">
    <property type="entry name" value="GFA"/>
    <property type="match status" value="1"/>
</dbReference>
<dbReference type="PANTHER" id="PTHR33337:SF3">
    <property type="entry name" value="CENP-V_GFA DOMAIN-CONTAINING PROTEIN"/>
    <property type="match status" value="1"/>
</dbReference>
<dbReference type="PANTHER" id="PTHR33337">
    <property type="entry name" value="GFA DOMAIN-CONTAINING PROTEIN"/>
    <property type="match status" value="1"/>
</dbReference>
<comment type="similarity">
    <text evidence="1">Belongs to the Gfa family.</text>
</comment>
<dbReference type="GeneID" id="43610289"/>
<dbReference type="InterPro" id="IPR011057">
    <property type="entry name" value="Mss4-like_sf"/>
</dbReference>
<dbReference type="InterPro" id="IPR006913">
    <property type="entry name" value="CENP-V/GFA"/>
</dbReference>
<name>A0A7J6IM04_COLFN</name>
<dbReference type="RefSeq" id="XP_031877318.1">
    <property type="nucleotide sequence ID" value="XM_032026147.1"/>
</dbReference>
<evidence type="ECO:0000313" key="8">
    <source>
        <dbReference type="Proteomes" id="UP000011096"/>
    </source>
</evidence>
<evidence type="ECO:0000256" key="3">
    <source>
        <dbReference type="ARBA" id="ARBA00022833"/>
    </source>
</evidence>
<sequence length="150" mass="16602">MDVECQCATVTFKTPTLEPIDVYCCHCSQCRRQSSSAFGTSAIFPAEGLFPLSDELREKLHIWTRPTKSGGQMDCYLCRVCGCRLFHRIRDIDGTLRPTVSIKGGSVIGLKLDKGKHIWTNSAVVDIPGPNESWPESPYTPPGEQEVLGK</sequence>